<dbReference type="PANTHER" id="PTHR43191:SF2">
    <property type="entry name" value="RRNA METHYLTRANSFERASE 3, MITOCHONDRIAL"/>
    <property type="match status" value="1"/>
</dbReference>
<dbReference type="Proteomes" id="UP000029712">
    <property type="component" value="Chromosome"/>
</dbReference>
<dbReference type="Gene3D" id="3.30.1330.30">
    <property type="match status" value="1"/>
</dbReference>
<evidence type="ECO:0000313" key="6">
    <source>
        <dbReference type="Proteomes" id="UP000029712"/>
    </source>
</evidence>
<dbReference type="InterPro" id="IPR051259">
    <property type="entry name" value="rRNA_Methyltransferase"/>
</dbReference>
<evidence type="ECO:0000256" key="3">
    <source>
        <dbReference type="ARBA" id="ARBA00022679"/>
    </source>
</evidence>
<dbReference type="RefSeq" id="WP_036438555.1">
    <property type="nucleotide sequence ID" value="NZ_CP033021.1"/>
</dbReference>
<gene>
    <name evidence="5" type="ORF">KN71_001585</name>
</gene>
<dbReference type="SUPFAM" id="SSF55315">
    <property type="entry name" value="L30e-like"/>
    <property type="match status" value="1"/>
</dbReference>
<dbReference type="Pfam" id="PF00588">
    <property type="entry name" value="SpoU_methylase"/>
    <property type="match status" value="1"/>
</dbReference>
<dbReference type="GO" id="GO:0008173">
    <property type="term" value="F:RNA methyltransferase activity"/>
    <property type="evidence" value="ECO:0007669"/>
    <property type="project" value="InterPro"/>
</dbReference>
<dbReference type="InterPro" id="IPR029064">
    <property type="entry name" value="Ribosomal_eL30-like_sf"/>
</dbReference>
<organism evidence="5 6">
    <name type="scientific">Metamycoplasma hominis</name>
    <name type="common">Mycoplasma hominis</name>
    <dbReference type="NCBI Taxonomy" id="2098"/>
    <lineage>
        <taxon>Bacteria</taxon>
        <taxon>Bacillati</taxon>
        <taxon>Mycoplasmatota</taxon>
        <taxon>Mycoplasmoidales</taxon>
        <taxon>Metamycoplasmataceae</taxon>
        <taxon>Metamycoplasma</taxon>
    </lineage>
</organism>
<accession>A0A454CAF8</accession>
<dbReference type="InterPro" id="IPR053888">
    <property type="entry name" value="MRM3-like_sub_bind"/>
</dbReference>
<dbReference type="InterPro" id="IPR029026">
    <property type="entry name" value="tRNA_m1G_MTases_N"/>
</dbReference>
<dbReference type="AlphaFoldDB" id="A0A454CAF8"/>
<dbReference type="GO" id="GO:0032259">
    <property type="term" value="P:methylation"/>
    <property type="evidence" value="ECO:0007669"/>
    <property type="project" value="UniProtKB-KW"/>
</dbReference>
<reference evidence="5 6" key="2">
    <citation type="submission" date="2018-10" db="EMBL/GenBank/DDBJ databases">
        <title>Detection and isolation of Mycoplasma hominis as a predominant microorganism from pelvic cavity of patient with salpingitis and tubo-ovarian abscess.</title>
        <authorList>
            <person name="Guschin A.E."/>
            <person name="Khayrullina G.A."/>
            <person name="Rakovskaya I.V."/>
            <person name="Shelenkov A.A."/>
            <person name="Shagin D.A."/>
        </authorList>
    </citation>
    <scope>NUCLEOTIDE SEQUENCE [LARGE SCALE GENOMIC DNA]</scope>
    <source>
        <strain evidence="6">TOA</strain>
    </source>
</reference>
<dbReference type="CDD" id="cd18095">
    <property type="entry name" value="SpoU-like_rRNA-MTase"/>
    <property type="match status" value="1"/>
</dbReference>
<keyword evidence="3 5" id="KW-0808">Transferase</keyword>
<sequence length="241" mass="27154">MAITSTQDPKILKYKKLLTPKGRQEQQLFIVEGYHLVKEAIEANIVIDILEFNDILTYKNSTQVTRAIIKTLSTTQTPQNIIAICKIQDLNIKANKIIALNKLQDPGNIGTIFRLAKSFGFDSVIVENIDIYNEKIIRSSQGAMFSLNIIKTNDLSKELSAFKKDDFLVYSTTLNKNSIKLNDIDFRNKKIVIVLGNEGNGIDKKIIDLSDFNVYIPIEFESLNVACCGAIIMNKIYNGDK</sequence>
<proteinExistence type="inferred from homology"/>
<protein>
    <submittedName>
        <fullName evidence="5">RNA methyltransferase</fullName>
    </submittedName>
</protein>
<evidence type="ECO:0000256" key="1">
    <source>
        <dbReference type="ARBA" id="ARBA00007228"/>
    </source>
</evidence>
<dbReference type="SUPFAM" id="SSF75217">
    <property type="entry name" value="alpha/beta knot"/>
    <property type="match status" value="1"/>
</dbReference>
<dbReference type="GO" id="GO:0005737">
    <property type="term" value="C:cytoplasm"/>
    <property type="evidence" value="ECO:0007669"/>
    <property type="project" value="UniProtKB-ARBA"/>
</dbReference>
<evidence type="ECO:0000256" key="2">
    <source>
        <dbReference type="ARBA" id="ARBA00022603"/>
    </source>
</evidence>
<reference evidence="5 6" key="1">
    <citation type="submission" date="2014-08" db="EMBL/GenBank/DDBJ databases">
        <authorList>
            <person name="Kuleshov K."/>
            <person name="Dedkov V."/>
            <person name="Markelov M."/>
            <person name="Pimkina E."/>
        </authorList>
    </citation>
    <scope>NUCLEOTIDE SEQUENCE [LARGE SCALE GENOMIC DNA]</scope>
    <source>
        <strain evidence="6">TOA</strain>
    </source>
</reference>
<comment type="similarity">
    <text evidence="1">Belongs to the class IV-like SAM-binding methyltransferase superfamily. RNA methyltransferase TrmH family.</text>
</comment>
<dbReference type="Gene3D" id="3.40.1280.10">
    <property type="match status" value="1"/>
</dbReference>
<dbReference type="Pfam" id="PF22435">
    <property type="entry name" value="MRM3-like_sub_bind"/>
    <property type="match status" value="1"/>
</dbReference>
<dbReference type="SMART" id="SM00967">
    <property type="entry name" value="SpoU_sub_bind"/>
    <property type="match status" value="1"/>
</dbReference>
<evidence type="ECO:0000313" key="5">
    <source>
        <dbReference type="EMBL" id="AYN65701.1"/>
    </source>
</evidence>
<keyword evidence="2 5" id="KW-0489">Methyltransferase</keyword>
<dbReference type="PANTHER" id="PTHR43191">
    <property type="entry name" value="RRNA METHYLTRANSFERASE 3"/>
    <property type="match status" value="1"/>
</dbReference>
<dbReference type="EMBL" id="CP033021">
    <property type="protein sequence ID" value="AYN65701.1"/>
    <property type="molecule type" value="Genomic_DNA"/>
</dbReference>
<feature type="domain" description="RNA 2-O ribose methyltransferase substrate binding" evidence="4">
    <location>
        <begin position="30"/>
        <end position="91"/>
    </location>
</feature>
<dbReference type="InterPro" id="IPR029028">
    <property type="entry name" value="Alpha/beta_knot_MTases"/>
</dbReference>
<name>A0A454CAF8_METHO</name>
<dbReference type="OrthoDB" id="9794400at2"/>
<dbReference type="InterPro" id="IPR013123">
    <property type="entry name" value="SpoU_subst-bd"/>
</dbReference>
<evidence type="ECO:0000259" key="4">
    <source>
        <dbReference type="SMART" id="SM00967"/>
    </source>
</evidence>
<dbReference type="InterPro" id="IPR001537">
    <property type="entry name" value="SpoU_MeTrfase"/>
</dbReference>
<dbReference type="GO" id="GO:0003723">
    <property type="term" value="F:RNA binding"/>
    <property type="evidence" value="ECO:0007669"/>
    <property type="project" value="InterPro"/>
</dbReference>
<dbReference type="GO" id="GO:0006396">
    <property type="term" value="P:RNA processing"/>
    <property type="evidence" value="ECO:0007669"/>
    <property type="project" value="InterPro"/>
</dbReference>